<feature type="chain" id="PRO_5006137869" description="Bacteriophage coat protein B" evidence="2">
    <location>
        <begin position="28"/>
        <end position="74"/>
    </location>
</feature>
<organism evidence="3 4">
    <name type="scientific">Pseudoalteromonas lipolytica</name>
    <dbReference type="NCBI Taxonomy" id="570156"/>
    <lineage>
        <taxon>Bacteria</taxon>
        <taxon>Pseudomonadati</taxon>
        <taxon>Pseudomonadota</taxon>
        <taxon>Gammaproteobacteria</taxon>
        <taxon>Alteromonadales</taxon>
        <taxon>Pseudoalteromonadaceae</taxon>
        <taxon>Pseudoalteromonas</taxon>
    </lineage>
</organism>
<dbReference type="Proteomes" id="UP000050378">
    <property type="component" value="Unassembled WGS sequence"/>
</dbReference>
<evidence type="ECO:0000256" key="2">
    <source>
        <dbReference type="SAM" id="SignalP"/>
    </source>
</evidence>
<evidence type="ECO:0000313" key="3">
    <source>
        <dbReference type="EMBL" id="KPM76002.1"/>
    </source>
</evidence>
<feature type="signal peptide" evidence="2">
    <location>
        <begin position="1"/>
        <end position="27"/>
    </location>
</feature>
<dbReference type="AlphaFoldDB" id="A0A0P7DHT3"/>
<evidence type="ECO:0000313" key="4">
    <source>
        <dbReference type="Proteomes" id="UP000050378"/>
    </source>
</evidence>
<name>A0A0P7DHT3_9GAMM</name>
<reference evidence="3 4" key="1">
    <citation type="submission" date="2015-09" db="EMBL/GenBank/DDBJ databases">
        <title>Draft Genome Sequence of Pseudoalteromonas lipolytica UCD-48B.</title>
        <authorList>
            <person name="Krusor M."/>
            <person name="Coil D.A."/>
            <person name="Lang J.M."/>
            <person name="Eisen J.A."/>
            <person name="Alexiev A."/>
        </authorList>
    </citation>
    <scope>NUCLEOTIDE SEQUENCE [LARGE SCALE GENOMIC DNA]</scope>
    <source>
        <strain evidence="3 4">UCD-48B</strain>
    </source>
</reference>
<dbReference type="STRING" id="570156.AOG27_20795"/>
<comment type="caution">
    <text evidence="3">The sequence shown here is derived from an EMBL/GenBank/DDBJ whole genome shotgun (WGS) entry which is preliminary data.</text>
</comment>
<dbReference type="PATRIC" id="fig|570156.3.peg.2368"/>
<keyword evidence="2" id="KW-0732">Signal</keyword>
<dbReference type="EMBL" id="LJTC01000023">
    <property type="protein sequence ID" value="KPM76002.1"/>
    <property type="molecule type" value="Genomic_DNA"/>
</dbReference>
<dbReference type="RefSeq" id="WP_054554900.1">
    <property type="nucleotide sequence ID" value="NZ_LJTC01000023.1"/>
</dbReference>
<keyword evidence="1" id="KW-0812">Transmembrane</keyword>
<evidence type="ECO:0000256" key="1">
    <source>
        <dbReference type="SAM" id="Phobius"/>
    </source>
</evidence>
<keyword evidence="1" id="KW-0472">Membrane</keyword>
<protein>
    <recommendedName>
        <fullName evidence="5">Bacteriophage coat protein B</fullName>
    </recommendedName>
</protein>
<keyword evidence="1" id="KW-1133">Transmembrane helix</keyword>
<sequence>MKTNILKSKLAKAGILTTLVASGSALAEPAAEVTAATTQFTTFFTENANLIGGAFLGAAFVAIVWKWLKGMSFS</sequence>
<evidence type="ECO:0008006" key="5">
    <source>
        <dbReference type="Google" id="ProtNLM"/>
    </source>
</evidence>
<feature type="transmembrane region" description="Helical" evidence="1">
    <location>
        <begin position="51"/>
        <end position="68"/>
    </location>
</feature>
<proteinExistence type="predicted"/>
<gene>
    <name evidence="3" type="ORF">AOG27_20795</name>
</gene>
<accession>A0A0P7DHT3</accession>